<sequence>CPPDQLGLQVPAWALLEGDTVTLRCRVRWNKPVTFVSFYREEKKLWGLRDGAKLFLSPLQLNHSGCYHCKGRVSSWRWKESAPVTVTVHGEQSTAAT</sequence>
<evidence type="ECO:0000313" key="4">
    <source>
        <dbReference type="EMBL" id="NXI14418.1"/>
    </source>
</evidence>
<dbReference type="Pfam" id="PF13895">
    <property type="entry name" value="Ig_2"/>
    <property type="match status" value="1"/>
</dbReference>
<feature type="non-terminal residue" evidence="4">
    <location>
        <position position="97"/>
    </location>
</feature>
<evidence type="ECO:0000259" key="3">
    <source>
        <dbReference type="PROSITE" id="PS50835"/>
    </source>
</evidence>
<gene>
    <name evidence="4" type="primary">Fcgr2</name>
    <name evidence="4" type="ORF">IRECYA_R16069</name>
</gene>
<organism evidence="4 5">
    <name type="scientific">Irena cyanogastra</name>
    <name type="common">Philippine fairy-bluebird</name>
    <dbReference type="NCBI Taxonomy" id="175120"/>
    <lineage>
        <taxon>Eukaryota</taxon>
        <taxon>Metazoa</taxon>
        <taxon>Chordata</taxon>
        <taxon>Craniata</taxon>
        <taxon>Vertebrata</taxon>
        <taxon>Euteleostomi</taxon>
        <taxon>Archelosauria</taxon>
        <taxon>Archosauria</taxon>
        <taxon>Dinosauria</taxon>
        <taxon>Saurischia</taxon>
        <taxon>Theropoda</taxon>
        <taxon>Coelurosauria</taxon>
        <taxon>Aves</taxon>
        <taxon>Neognathae</taxon>
        <taxon>Neoaves</taxon>
        <taxon>Telluraves</taxon>
        <taxon>Australaves</taxon>
        <taxon>Passeriformes</taxon>
        <taxon>Corvoidea</taxon>
        <taxon>Irenidae</taxon>
        <taxon>Irena</taxon>
    </lineage>
</organism>
<keyword evidence="2" id="KW-1015">Disulfide bond</keyword>
<feature type="non-terminal residue" evidence="4">
    <location>
        <position position="1"/>
    </location>
</feature>
<dbReference type="PROSITE" id="PS50835">
    <property type="entry name" value="IG_LIKE"/>
    <property type="match status" value="1"/>
</dbReference>
<evidence type="ECO:0000313" key="5">
    <source>
        <dbReference type="Proteomes" id="UP000530962"/>
    </source>
</evidence>
<accession>A0A7K9QSC4</accession>
<dbReference type="Proteomes" id="UP000530962">
    <property type="component" value="Unassembled WGS sequence"/>
</dbReference>
<dbReference type="SUPFAM" id="SSF48726">
    <property type="entry name" value="Immunoglobulin"/>
    <property type="match status" value="1"/>
</dbReference>
<dbReference type="GO" id="GO:0009897">
    <property type="term" value="C:external side of plasma membrane"/>
    <property type="evidence" value="ECO:0007669"/>
    <property type="project" value="TreeGrafter"/>
</dbReference>
<dbReference type="PANTHER" id="PTHR11481:SF64">
    <property type="entry name" value="FC RECEPTOR-LIKE PROTEIN 4"/>
    <property type="match status" value="1"/>
</dbReference>
<evidence type="ECO:0000256" key="1">
    <source>
        <dbReference type="ARBA" id="ARBA00022729"/>
    </source>
</evidence>
<evidence type="ECO:0000256" key="2">
    <source>
        <dbReference type="ARBA" id="ARBA00023157"/>
    </source>
</evidence>
<dbReference type="AlphaFoldDB" id="A0A7K9QSC4"/>
<dbReference type="InterPro" id="IPR050488">
    <property type="entry name" value="Ig_Fc_receptor"/>
</dbReference>
<dbReference type="GO" id="GO:0004888">
    <property type="term" value="F:transmembrane signaling receptor activity"/>
    <property type="evidence" value="ECO:0007669"/>
    <property type="project" value="TreeGrafter"/>
</dbReference>
<dbReference type="InterPro" id="IPR003599">
    <property type="entry name" value="Ig_sub"/>
</dbReference>
<dbReference type="InterPro" id="IPR036179">
    <property type="entry name" value="Ig-like_dom_sf"/>
</dbReference>
<dbReference type="InterPro" id="IPR007110">
    <property type="entry name" value="Ig-like_dom"/>
</dbReference>
<dbReference type="SMART" id="SM00409">
    <property type="entry name" value="IG"/>
    <property type="match status" value="1"/>
</dbReference>
<comment type="caution">
    <text evidence="4">The sequence shown here is derived from an EMBL/GenBank/DDBJ whole genome shotgun (WGS) entry which is preliminary data.</text>
</comment>
<dbReference type="EMBL" id="VWZV01010251">
    <property type="protein sequence ID" value="NXI14418.1"/>
    <property type="molecule type" value="Genomic_DNA"/>
</dbReference>
<dbReference type="PANTHER" id="PTHR11481">
    <property type="entry name" value="IMMUNOGLOBULIN FC RECEPTOR"/>
    <property type="match status" value="1"/>
</dbReference>
<dbReference type="GO" id="GO:0007166">
    <property type="term" value="P:cell surface receptor signaling pathway"/>
    <property type="evidence" value="ECO:0007669"/>
    <property type="project" value="TreeGrafter"/>
</dbReference>
<reference evidence="4 5" key="1">
    <citation type="submission" date="2019-09" db="EMBL/GenBank/DDBJ databases">
        <title>Bird 10,000 Genomes (B10K) Project - Family phase.</title>
        <authorList>
            <person name="Zhang G."/>
        </authorList>
    </citation>
    <scope>NUCLEOTIDE SEQUENCE [LARGE SCALE GENOMIC DNA]</scope>
    <source>
        <strain evidence="4">B10K-DU-001-26</strain>
        <tissue evidence="4">Muscle</tissue>
    </source>
</reference>
<name>A0A7K9QSC4_IRECY</name>
<dbReference type="Gene3D" id="2.60.40.10">
    <property type="entry name" value="Immunoglobulins"/>
    <property type="match status" value="1"/>
</dbReference>
<proteinExistence type="predicted"/>
<keyword evidence="1" id="KW-0732">Signal</keyword>
<protein>
    <submittedName>
        <fullName evidence="4">FCGR2 protein</fullName>
    </submittedName>
</protein>
<keyword evidence="5" id="KW-1185">Reference proteome</keyword>
<feature type="domain" description="Ig-like" evidence="3">
    <location>
        <begin position="3"/>
        <end position="85"/>
    </location>
</feature>
<dbReference type="GO" id="GO:0006955">
    <property type="term" value="P:immune response"/>
    <property type="evidence" value="ECO:0007669"/>
    <property type="project" value="TreeGrafter"/>
</dbReference>
<dbReference type="InterPro" id="IPR013783">
    <property type="entry name" value="Ig-like_fold"/>
</dbReference>